<organism evidence="2 3">
    <name type="scientific">Paractinoplanes atraurantiacus</name>
    <dbReference type="NCBI Taxonomy" id="1036182"/>
    <lineage>
        <taxon>Bacteria</taxon>
        <taxon>Bacillati</taxon>
        <taxon>Actinomycetota</taxon>
        <taxon>Actinomycetes</taxon>
        <taxon>Micromonosporales</taxon>
        <taxon>Micromonosporaceae</taxon>
        <taxon>Paractinoplanes</taxon>
    </lineage>
</organism>
<dbReference type="SUPFAM" id="SSF56112">
    <property type="entry name" value="Protein kinase-like (PK-like)"/>
    <property type="match status" value="1"/>
</dbReference>
<dbReference type="Gene3D" id="3.90.1200.10">
    <property type="match status" value="1"/>
</dbReference>
<dbReference type="AlphaFoldDB" id="A0A285IWP9"/>
<proteinExistence type="predicted"/>
<dbReference type="InterPro" id="IPR002575">
    <property type="entry name" value="Aminoglycoside_PTrfase"/>
</dbReference>
<name>A0A285IWP9_9ACTN</name>
<reference evidence="2 3" key="1">
    <citation type="submission" date="2017-09" db="EMBL/GenBank/DDBJ databases">
        <authorList>
            <person name="Ehlers B."/>
            <person name="Leendertz F.H."/>
        </authorList>
    </citation>
    <scope>NUCLEOTIDE SEQUENCE [LARGE SCALE GENOMIC DNA]</scope>
    <source>
        <strain evidence="2 3">CGMCC 4.6857</strain>
    </source>
</reference>
<feature type="domain" description="Aminoglycoside phosphotransferase" evidence="1">
    <location>
        <begin position="32"/>
        <end position="260"/>
    </location>
</feature>
<dbReference type="EMBL" id="OBDY01000013">
    <property type="protein sequence ID" value="SNY52469.1"/>
    <property type="molecule type" value="Genomic_DNA"/>
</dbReference>
<evidence type="ECO:0000313" key="2">
    <source>
        <dbReference type="EMBL" id="SNY52469.1"/>
    </source>
</evidence>
<dbReference type="Proteomes" id="UP000219612">
    <property type="component" value="Unassembled WGS sequence"/>
</dbReference>
<keyword evidence="2" id="KW-0808">Transferase</keyword>
<keyword evidence="3" id="KW-1185">Reference proteome</keyword>
<dbReference type="OrthoDB" id="9797603at2"/>
<evidence type="ECO:0000259" key="1">
    <source>
        <dbReference type="Pfam" id="PF01636"/>
    </source>
</evidence>
<dbReference type="PANTHER" id="PTHR21310">
    <property type="entry name" value="AMINOGLYCOSIDE PHOSPHOTRANSFERASE-RELATED-RELATED"/>
    <property type="match status" value="1"/>
</dbReference>
<dbReference type="InterPro" id="IPR051678">
    <property type="entry name" value="AGP_Transferase"/>
</dbReference>
<dbReference type="GO" id="GO:0016301">
    <property type="term" value="F:kinase activity"/>
    <property type="evidence" value="ECO:0007669"/>
    <property type="project" value="UniProtKB-KW"/>
</dbReference>
<dbReference type="CDD" id="cd05155">
    <property type="entry name" value="APH_ChoK_like_1"/>
    <property type="match status" value="1"/>
</dbReference>
<accession>A0A285IWP9</accession>
<gene>
    <name evidence="2" type="ORF">SAMN05421748_1137</name>
</gene>
<keyword evidence="2" id="KW-0418">Kinase</keyword>
<dbReference type="PANTHER" id="PTHR21310:SF42">
    <property type="entry name" value="BIFUNCTIONAL AAC_APH"/>
    <property type="match status" value="1"/>
</dbReference>
<dbReference type="Gene3D" id="3.30.200.20">
    <property type="entry name" value="Phosphorylase Kinase, domain 1"/>
    <property type="match status" value="1"/>
</dbReference>
<dbReference type="RefSeq" id="WP_097322886.1">
    <property type="nucleotide sequence ID" value="NZ_OBDY01000013.1"/>
</dbReference>
<dbReference type="Pfam" id="PF01636">
    <property type="entry name" value="APH"/>
    <property type="match status" value="1"/>
</dbReference>
<dbReference type="InterPro" id="IPR011009">
    <property type="entry name" value="Kinase-like_dom_sf"/>
</dbReference>
<evidence type="ECO:0000313" key="3">
    <source>
        <dbReference type="Proteomes" id="UP000219612"/>
    </source>
</evidence>
<protein>
    <submittedName>
        <fullName evidence="2">Predicted kinase, aminoglycoside phosphotransferase (APT) family</fullName>
    </submittedName>
</protein>
<sequence>MPLHPDEIVIDAETVRSLLVSQCPQWADLPLSPAGGGTENTMYRLGDDLLVRLPRSVSRAAPLLIEQRWLPRLAPHLPLSIPVPLYAGRPSASYPAAWSVLRWIDGSPPSGDLDWASLGRDLFGFVAALHDIDIEDAVVRRWYRSGELAPCDEDARKALAACRPLVGDTIDIDLLEDLWSAALTLPRTSSAEVWLHTDLKPTNLLVRGGRLSAVIDFGGLTIGFPDAEHAPVWDLPPAARDAYWNAAGLDGATWQRARAWAIFIGASGIPYYWDTYPAFVTECRSRLQAIASASSRS</sequence>